<dbReference type="Gene3D" id="3.40.190.10">
    <property type="entry name" value="Periplasmic binding protein-like II"/>
    <property type="match status" value="2"/>
</dbReference>
<sequence length="304" mass="33128">MREVDLRHADLNLLVVLNALLDERSVTRAAMRLGMSQPAVSRALARLRALFSDALLVDGPGGYLLTSRAEDLRPLLRNTLAGVRELLDGRTFDPMQATGSVRLLMLDLEAAVLAPRLIASLAVQAPAVDLQVVPPGLRPLEALEADAVDALIGVVEDAPAGVKKRKLYQDNFVTLMRAEHPAAARKLTLERFLDLDHVVVSITGTGRAWVDEILARSGRKRRVKVRVPSFFAAVEIAARSDLVMTLPSSLARTAADMRRFVMAPPPLDLGSVVISLAWHARHQDAPRHVWLRRTIAAAVADIGL</sequence>
<dbReference type="Pfam" id="PF00126">
    <property type="entry name" value="HTH_1"/>
    <property type="match status" value="1"/>
</dbReference>
<dbReference type="InterPro" id="IPR050389">
    <property type="entry name" value="LysR-type_TF"/>
</dbReference>
<evidence type="ECO:0000256" key="1">
    <source>
        <dbReference type="ARBA" id="ARBA00009437"/>
    </source>
</evidence>
<gene>
    <name evidence="7" type="ORF">GHK45_13850</name>
</gene>
<dbReference type="InterPro" id="IPR037402">
    <property type="entry name" value="YidZ_PBP2"/>
</dbReference>
<dbReference type="EMBL" id="WISP01000103">
    <property type="protein sequence ID" value="MQW04824.1"/>
    <property type="molecule type" value="Genomic_DNA"/>
</dbReference>
<dbReference type="SUPFAM" id="SSF53850">
    <property type="entry name" value="Periplasmic binding protein-like II"/>
    <property type="match status" value="1"/>
</dbReference>
<evidence type="ECO:0000256" key="2">
    <source>
        <dbReference type="ARBA" id="ARBA00022458"/>
    </source>
</evidence>
<dbReference type="InterPro" id="IPR036388">
    <property type="entry name" value="WH-like_DNA-bd_sf"/>
</dbReference>
<keyword evidence="4" id="KW-0238">DNA-binding</keyword>
<dbReference type="CDD" id="cd08417">
    <property type="entry name" value="PBP2_Nitroaromatics_like"/>
    <property type="match status" value="1"/>
</dbReference>
<feature type="domain" description="HTH lysR-type" evidence="6">
    <location>
        <begin position="10"/>
        <end position="66"/>
    </location>
</feature>
<dbReference type="GO" id="GO:0003700">
    <property type="term" value="F:DNA-binding transcription factor activity"/>
    <property type="evidence" value="ECO:0007669"/>
    <property type="project" value="InterPro"/>
</dbReference>
<dbReference type="PROSITE" id="PS50931">
    <property type="entry name" value="HTH_LYSR"/>
    <property type="match status" value="1"/>
</dbReference>
<reference evidence="7" key="1">
    <citation type="journal article" date="2013" name="Genome Biol.">
        <title>Comparative genomics of the core and accessory genomes of 48 Sinorhizobium strains comprising five genospecies.</title>
        <authorList>
            <person name="Sugawara M."/>
            <person name="Epstein B."/>
            <person name="Badgley B.D."/>
            <person name="Unno T."/>
            <person name="Xu L."/>
            <person name="Reese J."/>
            <person name="Gyaneshwar P."/>
            <person name="Denny R."/>
            <person name="Mudge J."/>
            <person name="Bharti A.K."/>
            <person name="Farmer A.D."/>
            <person name="May G.D."/>
            <person name="Woodward J.E."/>
            <person name="Medigue C."/>
            <person name="Vallenet D."/>
            <person name="Lajus A."/>
            <person name="Rouy Z."/>
            <person name="Martinez-Vaz B."/>
            <person name="Tiffin P."/>
            <person name="Young N.D."/>
            <person name="Sadowsky M.J."/>
        </authorList>
    </citation>
    <scope>NUCLEOTIDE SEQUENCE</scope>
    <source>
        <strain evidence="7">M30</strain>
    </source>
</reference>
<dbReference type="GO" id="GO:0003677">
    <property type="term" value="F:DNA binding"/>
    <property type="evidence" value="ECO:0007669"/>
    <property type="project" value="UniProtKB-KW"/>
</dbReference>
<dbReference type="PANTHER" id="PTHR30118">
    <property type="entry name" value="HTH-TYPE TRANSCRIPTIONAL REGULATOR LEUO-RELATED"/>
    <property type="match status" value="1"/>
</dbReference>
<comment type="similarity">
    <text evidence="1">Belongs to the LysR transcriptional regulatory family.</text>
</comment>
<evidence type="ECO:0000256" key="5">
    <source>
        <dbReference type="ARBA" id="ARBA00023163"/>
    </source>
</evidence>
<organism evidence="7">
    <name type="scientific">Rhizobium meliloti</name>
    <name type="common">Ensifer meliloti</name>
    <name type="synonym">Sinorhizobium meliloti</name>
    <dbReference type="NCBI Taxonomy" id="382"/>
    <lineage>
        <taxon>Bacteria</taxon>
        <taxon>Pseudomonadati</taxon>
        <taxon>Pseudomonadota</taxon>
        <taxon>Alphaproteobacteria</taxon>
        <taxon>Hyphomicrobiales</taxon>
        <taxon>Rhizobiaceae</taxon>
        <taxon>Sinorhizobium/Ensifer group</taxon>
        <taxon>Sinorhizobium</taxon>
    </lineage>
</organism>
<proteinExistence type="inferred from homology"/>
<evidence type="ECO:0000256" key="3">
    <source>
        <dbReference type="ARBA" id="ARBA00023015"/>
    </source>
</evidence>
<dbReference type="AlphaFoldDB" id="A0A6A7ZQ17"/>
<name>A0A6A7ZQ17_RHIML</name>
<dbReference type="PANTHER" id="PTHR30118:SF15">
    <property type="entry name" value="TRANSCRIPTIONAL REGULATORY PROTEIN"/>
    <property type="match status" value="1"/>
</dbReference>
<evidence type="ECO:0000313" key="7">
    <source>
        <dbReference type="EMBL" id="MQW04824.1"/>
    </source>
</evidence>
<dbReference type="InterPro" id="IPR036390">
    <property type="entry name" value="WH_DNA-bd_sf"/>
</dbReference>
<evidence type="ECO:0000259" key="6">
    <source>
        <dbReference type="PROSITE" id="PS50931"/>
    </source>
</evidence>
<evidence type="ECO:0000256" key="4">
    <source>
        <dbReference type="ARBA" id="ARBA00023125"/>
    </source>
</evidence>
<accession>A0A6A7ZQ17</accession>
<comment type="caution">
    <text evidence="7">The sequence shown here is derived from an EMBL/GenBank/DDBJ whole genome shotgun (WGS) entry which is preliminary data.</text>
</comment>
<dbReference type="Pfam" id="PF03466">
    <property type="entry name" value="LysR_substrate"/>
    <property type="match status" value="1"/>
</dbReference>
<dbReference type="Gene3D" id="1.10.10.10">
    <property type="entry name" value="Winged helix-like DNA-binding domain superfamily/Winged helix DNA-binding domain"/>
    <property type="match status" value="1"/>
</dbReference>
<keyword evidence="3" id="KW-0805">Transcription regulation</keyword>
<keyword evidence="5" id="KW-0804">Transcription</keyword>
<keyword evidence="2" id="KW-0536">Nodulation</keyword>
<dbReference type="SUPFAM" id="SSF46785">
    <property type="entry name" value="Winged helix' DNA-binding domain"/>
    <property type="match status" value="1"/>
</dbReference>
<dbReference type="RefSeq" id="WP_153318281.1">
    <property type="nucleotide sequence ID" value="NZ_WISP01000103.1"/>
</dbReference>
<protein>
    <submittedName>
        <fullName evidence="7">LysR family transcriptional regulator</fullName>
    </submittedName>
</protein>
<dbReference type="InterPro" id="IPR005119">
    <property type="entry name" value="LysR_subst-bd"/>
</dbReference>
<dbReference type="InterPro" id="IPR000847">
    <property type="entry name" value="LysR_HTH_N"/>
</dbReference>